<accession>A0A1G7SZ27</accession>
<dbReference type="RefSeq" id="WP_090020590.1">
    <property type="nucleotide sequence ID" value="NZ_FNCE01000008.1"/>
</dbReference>
<evidence type="ECO:0000313" key="4">
    <source>
        <dbReference type="Proteomes" id="UP000199415"/>
    </source>
</evidence>
<sequence length="676" mass="75575">MDAGTVDTRAIEELSNVWIPMPDGTRLAARIWLPPGARTEPVPAILEYIPYRKSDHTAPRDSEMHPYFAAKGYASLRVDLRGSGDSEGLLQDEYLEQELQDGCAILRWLAEQPWCTGTVGMIGISWGGFNGLQVAAKQPPELGAVVSVASTDDRYSDDVHHMGGCMLADNLTWATNMLAHTSMPPDPATVGESWREQWLDRLRHSGFWLDTWLRHQRRDAYWQHGSVCEDYSAIKAPIYAVSGWADGYSDAVFRLLRNLDAPCKGLVGPWSHTYPHLGEPGPAIGFLQECVRWFDHWLKGVDTGIMDEPRLHMWMKDSVQPATSYECLPGRWIAERDWPAPDITHQRHTLTSCGLETAPDAGAADGTPSWVRSPLHVGLYAGKWCAYANGPDMPHDQRLEDGGAVVFDGPELAQRTEICGAPEVTLDLASDKPVAMVAVRLSDVQPGGEATRITYGLLNLTHRERDDQPEPLAPGQRYRVTVRLHEIAYALPAGHHLRLAISSSYWPLAWPSPEPAKLTIWPGTSTFDLPVRPIKAADAEGLPPFGEPEMAPGDPKEVDTKAEQNWWIVHDLAKDRVRLTVHQREGPIHLINQGITFTETNDEHYAFTGNRYDSVRAETWYRREVSRPGWAVTTLTHCVLTSDSEAFELHADIDAYEGDQRVYTHSIHNRIPRDLV</sequence>
<dbReference type="Gene3D" id="2.60.120.260">
    <property type="entry name" value="Galactose-binding domain-like"/>
    <property type="match status" value="1"/>
</dbReference>
<dbReference type="Pfam" id="PF08530">
    <property type="entry name" value="PepX_C"/>
    <property type="match status" value="1"/>
</dbReference>
<dbReference type="Gene3D" id="3.40.50.1820">
    <property type="entry name" value="alpha/beta hydrolase"/>
    <property type="match status" value="2"/>
</dbReference>
<dbReference type="Pfam" id="PF02129">
    <property type="entry name" value="Peptidase_S15"/>
    <property type="match status" value="1"/>
</dbReference>
<dbReference type="InterPro" id="IPR029058">
    <property type="entry name" value="AB_hydrolase_fold"/>
</dbReference>
<keyword evidence="1" id="KW-0378">Hydrolase</keyword>
<reference evidence="3 4" key="1">
    <citation type="submission" date="2016-10" db="EMBL/GenBank/DDBJ databases">
        <authorList>
            <person name="de Groot N.N."/>
        </authorList>
    </citation>
    <scope>NUCLEOTIDE SEQUENCE [LARGE SCALE GENOMIC DNA]</scope>
    <source>
        <strain evidence="3 4">DSM 25584</strain>
    </source>
</reference>
<dbReference type="InterPro" id="IPR050585">
    <property type="entry name" value="Xaa-Pro_dipeptidyl-ppase/CocE"/>
</dbReference>
<dbReference type="SUPFAM" id="SSF49785">
    <property type="entry name" value="Galactose-binding domain-like"/>
    <property type="match status" value="1"/>
</dbReference>
<dbReference type="Proteomes" id="UP000199415">
    <property type="component" value="Unassembled WGS sequence"/>
</dbReference>
<evidence type="ECO:0000256" key="1">
    <source>
        <dbReference type="ARBA" id="ARBA00022801"/>
    </source>
</evidence>
<dbReference type="NCBIfam" id="TIGR00976">
    <property type="entry name" value="CocE_NonD"/>
    <property type="match status" value="1"/>
</dbReference>
<dbReference type="InterPro" id="IPR005674">
    <property type="entry name" value="CocE/Ser_esterase"/>
</dbReference>
<dbReference type="OrthoDB" id="9806163at2"/>
<name>A0A1G7SZ27_9PROT</name>
<dbReference type="EMBL" id="FNCE01000008">
    <property type="protein sequence ID" value="SDG28034.1"/>
    <property type="molecule type" value="Genomic_DNA"/>
</dbReference>
<dbReference type="SUPFAM" id="SSF53474">
    <property type="entry name" value="alpha/beta-Hydrolases"/>
    <property type="match status" value="1"/>
</dbReference>
<feature type="domain" description="Xaa-Pro dipeptidyl-peptidase C-terminal" evidence="2">
    <location>
        <begin position="291"/>
        <end position="551"/>
    </location>
</feature>
<dbReference type="InterPro" id="IPR008979">
    <property type="entry name" value="Galactose-bd-like_sf"/>
</dbReference>
<evidence type="ECO:0000313" key="3">
    <source>
        <dbReference type="EMBL" id="SDG28034.1"/>
    </source>
</evidence>
<evidence type="ECO:0000259" key="2">
    <source>
        <dbReference type="SMART" id="SM00939"/>
    </source>
</evidence>
<keyword evidence="4" id="KW-1185">Reference proteome</keyword>
<dbReference type="InterPro" id="IPR000383">
    <property type="entry name" value="Xaa-Pro-like_dom"/>
</dbReference>
<dbReference type="PANTHER" id="PTHR43056">
    <property type="entry name" value="PEPTIDASE S9 PROLYL OLIGOPEPTIDASE"/>
    <property type="match status" value="1"/>
</dbReference>
<dbReference type="InterPro" id="IPR013736">
    <property type="entry name" value="Xaa-Pro_dipept_C"/>
</dbReference>
<gene>
    <name evidence="3" type="ORF">SAMN05216241_1083</name>
</gene>
<dbReference type="GO" id="GO:0008239">
    <property type="term" value="F:dipeptidyl-peptidase activity"/>
    <property type="evidence" value="ECO:0007669"/>
    <property type="project" value="InterPro"/>
</dbReference>
<dbReference type="SMART" id="SM00939">
    <property type="entry name" value="PepX_C"/>
    <property type="match status" value="1"/>
</dbReference>
<proteinExistence type="predicted"/>
<dbReference type="AlphaFoldDB" id="A0A1G7SZ27"/>
<dbReference type="STRING" id="1082479.SAMN05216241_1083"/>
<organism evidence="3 4">
    <name type="scientific">Limimonas halophila</name>
    <dbReference type="NCBI Taxonomy" id="1082479"/>
    <lineage>
        <taxon>Bacteria</taxon>
        <taxon>Pseudomonadati</taxon>
        <taxon>Pseudomonadota</taxon>
        <taxon>Alphaproteobacteria</taxon>
        <taxon>Rhodospirillales</taxon>
        <taxon>Rhodovibrionaceae</taxon>
        <taxon>Limimonas</taxon>
    </lineage>
</organism>
<dbReference type="PANTHER" id="PTHR43056:SF10">
    <property type="entry name" value="COCE_NOND FAMILY, PUTATIVE (AFU_ORTHOLOGUE AFUA_7G00600)-RELATED"/>
    <property type="match status" value="1"/>
</dbReference>
<protein>
    <recommendedName>
        <fullName evidence="2">Xaa-Pro dipeptidyl-peptidase C-terminal domain-containing protein</fullName>
    </recommendedName>
</protein>